<evidence type="ECO:0000313" key="2">
    <source>
        <dbReference type="Proteomes" id="UP001144157"/>
    </source>
</evidence>
<organism evidence="1 2">
    <name type="scientific">Aspergillus tubingensis</name>
    <dbReference type="NCBI Taxonomy" id="5068"/>
    <lineage>
        <taxon>Eukaryota</taxon>
        <taxon>Fungi</taxon>
        <taxon>Dikarya</taxon>
        <taxon>Ascomycota</taxon>
        <taxon>Pezizomycotina</taxon>
        <taxon>Eurotiomycetes</taxon>
        <taxon>Eurotiomycetidae</taxon>
        <taxon>Eurotiales</taxon>
        <taxon>Aspergillaceae</taxon>
        <taxon>Aspergillus</taxon>
        <taxon>Aspergillus subgen. Circumdati</taxon>
    </lineage>
</organism>
<sequence>MESNGREDIALLCLAYRETLDDNYKSLIGELSRRYNLVRLPTASIARTYLANHSPKIIIVTDGGISEPDNQDIAKRLNAYLEDGGSVTFALDFASSISGDEFKNLFGRKFGTPWEYDGRCKTIWRFNGNCIVPAGPVPNCFYDMEALLIKNASPIERIVVPLGSSMFSIISVTAELLLFIQPSKATWSPSAQRSFFYVSHPQTILGIVFEPLLKRLRERANVKRATTIDEALRGLEANPKVVIVADEGVTIPVNRLVVEELEDYMRRGGLAIFGLCFPGFVTKDRFRSLFHVRIGLPWIIGDKERTKFEFNPECTLPAGTEAISLPSLYSMEAVFIKNARPKEKIYITVKGAMTERTRPEPVDQTQDAVVGAKVGDGYVAYCGDTNPGKELEQVILALCGF</sequence>
<dbReference type="EMBL" id="BRPE01000013">
    <property type="protein sequence ID" value="GLA88350.1"/>
    <property type="molecule type" value="Genomic_DNA"/>
</dbReference>
<dbReference type="AlphaFoldDB" id="A0A9W6ER52"/>
<accession>A0A9W6ER52</accession>
<reference evidence="1" key="1">
    <citation type="submission" date="2022-07" db="EMBL/GenBank/DDBJ databases">
        <title>Taxonomy of Aspergillus series Nigri: significant species reduction supported by multi-species coalescent approaches.</title>
        <authorList>
            <person name="Bian C."/>
            <person name="Kusuya Y."/>
            <person name="Sklenar F."/>
            <person name="D'hooge E."/>
            <person name="Yaguchi T."/>
            <person name="Takahashi H."/>
            <person name="Hubka V."/>
        </authorList>
    </citation>
    <scope>NUCLEOTIDE SEQUENCE</scope>
    <source>
        <strain evidence="1">IFM 56815</strain>
    </source>
</reference>
<protein>
    <submittedName>
        <fullName evidence="1">Uncharacterized protein</fullName>
    </submittedName>
</protein>
<proteinExistence type="predicted"/>
<gene>
    <name evidence="1" type="ORF">AtubIFM56815_002800</name>
</gene>
<evidence type="ECO:0000313" key="1">
    <source>
        <dbReference type="EMBL" id="GLA88350.1"/>
    </source>
</evidence>
<comment type="caution">
    <text evidence="1">The sequence shown here is derived from an EMBL/GenBank/DDBJ whole genome shotgun (WGS) entry which is preliminary data.</text>
</comment>
<name>A0A9W6ER52_ASPTU</name>
<dbReference type="Proteomes" id="UP001144157">
    <property type="component" value="Unassembled WGS sequence"/>
</dbReference>